<reference evidence="4" key="1">
    <citation type="submission" date="2025-08" db="UniProtKB">
        <authorList>
            <consortium name="RefSeq"/>
        </authorList>
    </citation>
    <scope>IDENTIFICATION</scope>
    <source>
        <strain evidence="4">Wakin</strain>
        <tissue evidence="4">Muscle</tissue>
    </source>
</reference>
<evidence type="ECO:0000256" key="1">
    <source>
        <dbReference type="SAM" id="MobiDB-lite"/>
    </source>
</evidence>
<dbReference type="AlphaFoldDB" id="A0A6P6PGA8"/>
<protein>
    <submittedName>
        <fullName evidence="4">Sodium/potassium/calcium exchanger 3</fullName>
    </submittedName>
</protein>
<dbReference type="GeneID" id="113099846"/>
<dbReference type="Proteomes" id="UP000515129">
    <property type="component" value="Unplaced"/>
</dbReference>
<keyword evidence="3" id="KW-1185">Reference proteome</keyword>
<dbReference type="OrthoDB" id="10482271at2759"/>
<sequence>MDGDSCVRVWTRPLQVMLQQKKIKARRKKRKDLFGGQMCFMGLLLLAVSCLSSLAENSGYGISSLSDEDSERWESRRLLQDSDIDSNFTQEAPVEKNCTPPVGHLASR</sequence>
<accession>A0A6P6PGA8</accession>
<organism evidence="3 4">
    <name type="scientific">Carassius auratus</name>
    <name type="common">Goldfish</name>
    <dbReference type="NCBI Taxonomy" id="7957"/>
    <lineage>
        <taxon>Eukaryota</taxon>
        <taxon>Metazoa</taxon>
        <taxon>Chordata</taxon>
        <taxon>Craniata</taxon>
        <taxon>Vertebrata</taxon>
        <taxon>Euteleostomi</taxon>
        <taxon>Actinopterygii</taxon>
        <taxon>Neopterygii</taxon>
        <taxon>Teleostei</taxon>
        <taxon>Ostariophysi</taxon>
        <taxon>Cypriniformes</taxon>
        <taxon>Cyprinidae</taxon>
        <taxon>Cyprininae</taxon>
        <taxon>Carassius</taxon>
    </lineage>
</organism>
<keyword evidence="2" id="KW-0472">Membrane</keyword>
<dbReference type="RefSeq" id="XP_026120586.1">
    <property type="nucleotide sequence ID" value="XM_026264801.1"/>
</dbReference>
<dbReference type="KEGG" id="caua:113099846"/>
<gene>
    <name evidence="4" type="primary">LOC113099846</name>
</gene>
<proteinExistence type="predicted"/>
<name>A0A6P6PGA8_CARAU</name>
<evidence type="ECO:0000313" key="4">
    <source>
        <dbReference type="RefSeq" id="XP_026120586.1"/>
    </source>
</evidence>
<keyword evidence="2" id="KW-0812">Transmembrane</keyword>
<keyword evidence="2" id="KW-1133">Transmembrane helix</keyword>
<feature type="transmembrane region" description="Helical" evidence="2">
    <location>
        <begin position="33"/>
        <end position="55"/>
    </location>
</feature>
<evidence type="ECO:0000313" key="3">
    <source>
        <dbReference type="Proteomes" id="UP000515129"/>
    </source>
</evidence>
<feature type="region of interest" description="Disordered" evidence="1">
    <location>
        <begin position="86"/>
        <end position="108"/>
    </location>
</feature>
<evidence type="ECO:0000256" key="2">
    <source>
        <dbReference type="SAM" id="Phobius"/>
    </source>
</evidence>